<reference evidence="3 4" key="1">
    <citation type="submission" date="2024-09" db="EMBL/GenBank/DDBJ databases">
        <authorList>
            <person name="Sun Q."/>
            <person name="Mori K."/>
        </authorList>
    </citation>
    <scope>NUCLEOTIDE SEQUENCE [LARGE SCALE GENOMIC DNA]</scope>
    <source>
        <strain evidence="3 4">CECT 9424</strain>
    </source>
</reference>
<dbReference type="Proteomes" id="UP001589670">
    <property type="component" value="Unassembled WGS sequence"/>
</dbReference>
<gene>
    <name evidence="3" type="ORF">ACFFU4_07970</name>
</gene>
<dbReference type="Pfam" id="PF05036">
    <property type="entry name" value="SPOR"/>
    <property type="match status" value="1"/>
</dbReference>
<protein>
    <submittedName>
        <fullName evidence="3">SPOR domain-containing protein</fullName>
    </submittedName>
</protein>
<dbReference type="Gene3D" id="3.30.70.1070">
    <property type="entry name" value="Sporulation related repeat"/>
    <property type="match status" value="1"/>
</dbReference>
<feature type="region of interest" description="Disordered" evidence="1">
    <location>
        <begin position="191"/>
        <end position="212"/>
    </location>
</feature>
<feature type="region of interest" description="Disordered" evidence="1">
    <location>
        <begin position="64"/>
        <end position="156"/>
    </location>
</feature>
<feature type="compositionally biased region" description="Low complexity" evidence="1">
    <location>
        <begin position="71"/>
        <end position="142"/>
    </location>
</feature>
<accession>A0ABV5HZ35</accession>
<dbReference type="PROSITE" id="PS51724">
    <property type="entry name" value="SPOR"/>
    <property type="match status" value="1"/>
</dbReference>
<dbReference type="InterPro" id="IPR007730">
    <property type="entry name" value="SPOR-like_dom"/>
</dbReference>
<dbReference type="InterPro" id="IPR036680">
    <property type="entry name" value="SPOR-like_sf"/>
</dbReference>
<keyword evidence="4" id="KW-1185">Reference proteome</keyword>
<comment type="caution">
    <text evidence="3">The sequence shown here is derived from an EMBL/GenBank/DDBJ whole genome shotgun (WGS) entry which is preliminary data.</text>
</comment>
<dbReference type="EMBL" id="JBHMEC010000012">
    <property type="protein sequence ID" value="MFB9149680.1"/>
    <property type="molecule type" value="Genomic_DNA"/>
</dbReference>
<feature type="domain" description="SPOR" evidence="2">
    <location>
        <begin position="360"/>
        <end position="437"/>
    </location>
</feature>
<name>A0ABV5HZ35_9RHOB</name>
<evidence type="ECO:0000313" key="3">
    <source>
        <dbReference type="EMBL" id="MFB9149680.1"/>
    </source>
</evidence>
<evidence type="ECO:0000313" key="4">
    <source>
        <dbReference type="Proteomes" id="UP001589670"/>
    </source>
</evidence>
<evidence type="ECO:0000259" key="2">
    <source>
        <dbReference type="PROSITE" id="PS51724"/>
    </source>
</evidence>
<organism evidence="3 4">
    <name type="scientific">Roseovarius ramblicola</name>
    <dbReference type="NCBI Taxonomy" id="2022336"/>
    <lineage>
        <taxon>Bacteria</taxon>
        <taxon>Pseudomonadati</taxon>
        <taxon>Pseudomonadota</taxon>
        <taxon>Alphaproteobacteria</taxon>
        <taxon>Rhodobacterales</taxon>
        <taxon>Roseobacteraceae</taxon>
        <taxon>Roseovarius</taxon>
    </lineage>
</organism>
<feature type="region of interest" description="Disordered" evidence="1">
    <location>
        <begin position="315"/>
        <end position="363"/>
    </location>
</feature>
<feature type="compositionally biased region" description="Low complexity" evidence="1">
    <location>
        <begin position="347"/>
        <end position="363"/>
    </location>
</feature>
<sequence length="437" mass="45461">MATGPGGAQSLRNPPVPAEFPPESYTGTQYVDSAGCVFIRAGVGAVETWVPRLTRSRQPLCGFTPSLARSTPDAAPAQQTQRTAAAPRPAPRAKSSQPQPAAAPRSTSAPRSASARAPERVTATATPTPARRPVATPDTAARPARRITPPDPGRSACAGLSGVSAAYTVQHTGSPVRCGPQRAHYITYAQGGGAAASPPPGTRATPDSVPPGTRVAPARVYASQKASTAGISVPDGMKPVWEDDRLNPHRAHQTFAGKARMELMWTNTVPRRLIDRRSGGDVIHKYPGLRPPYTSFEDQRAAGVTVATRGSYVPDPVTTGEVRGRARSTGARPASVSTRSAPKVANAAAGPAPQEPGQQEPGQTAHYAQAGLFADAARGLAAARRITGAGLPARRGTLHRDGRALTLVLAGPFPTEAEAREGAARLRGMGFSDVRLR</sequence>
<feature type="region of interest" description="Disordered" evidence="1">
    <location>
        <begin position="1"/>
        <end position="26"/>
    </location>
</feature>
<evidence type="ECO:0000256" key="1">
    <source>
        <dbReference type="SAM" id="MobiDB-lite"/>
    </source>
</evidence>
<dbReference type="RefSeq" id="WP_377068841.1">
    <property type="nucleotide sequence ID" value="NZ_JBHMEC010000012.1"/>
</dbReference>
<proteinExistence type="predicted"/>
<dbReference type="SUPFAM" id="SSF110997">
    <property type="entry name" value="Sporulation related repeat"/>
    <property type="match status" value="1"/>
</dbReference>